<evidence type="ECO:0000256" key="1">
    <source>
        <dbReference type="SAM" id="Phobius"/>
    </source>
</evidence>
<evidence type="ECO:0000313" key="3">
    <source>
        <dbReference type="Proteomes" id="UP000319769"/>
    </source>
</evidence>
<proteinExistence type="predicted"/>
<dbReference type="AlphaFoldDB" id="A0A5N0UT61"/>
<feature type="transmembrane region" description="Helical" evidence="1">
    <location>
        <begin position="12"/>
        <end position="37"/>
    </location>
</feature>
<keyword evidence="3" id="KW-1185">Reference proteome</keyword>
<reference evidence="2" key="1">
    <citation type="submission" date="2019-09" db="EMBL/GenBank/DDBJ databases">
        <authorList>
            <person name="Teo W.F.A."/>
            <person name="Duangmal K."/>
        </authorList>
    </citation>
    <scope>NUCLEOTIDE SEQUENCE [LARGE SCALE GENOMIC DNA]</scope>
    <source>
        <strain evidence="2">K81G1</strain>
    </source>
</reference>
<evidence type="ECO:0008006" key="4">
    <source>
        <dbReference type="Google" id="ProtNLM"/>
    </source>
</evidence>
<dbReference type="EMBL" id="VMNW02000082">
    <property type="protein sequence ID" value="KAA9152913.1"/>
    <property type="molecule type" value="Genomic_DNA"/>
</dbReference>
<gene>
    <name evidence="2" type="ORF">FPZ12_035980</name>
</gene>
<keyword evidence="1" id="KW-0472">Membrane</keyword>
<name>A0A5N0UT61_9PSEU</name>
<feature type="transmembrane region" description="Helical" evidence="1">
    <location>
        <begin position="43"/>
        <end position="63"/>
    </location>
</feature>
<evidence type="ECO:0000313" key="2">
    <source>
        <dbReference type="EMBL" id="KAA9152913.1"/>
    </source>
</evidence>
<keyword evidence="1" id="KW-0812">Transmembrane</keyword>
<protein>
    <recommendedName>
        <fullName evidence="4">DUF4233 domain-containing protein</fullName>
    </recommendedName>
</protein>
<accession>A0A5N0UT61</accession>
<feature type="transmembrane region" description="Helical" evidence="1">
    <location>
        <begin position="94"/>
        <end position="113"/>
    </location>
</feature>
<sequence>MKLSSWRVAVEVKLAIALLVGLGLAYLVLCVVIVTTSDASPRTLITPVASVLLGGLVAGGLALKMPSSRILGFVVAALLGLLHAFLLLAGSVLLLKLFSAVLAIGYIYTWVLLNSGPVRRYLLGDAA</sequence>
<feature type="transmembrane region" description="Helical" evidence="1">
    <location>
        <begin position="70"/>
        <end position="88"/>
    </location>
</feature>
<comment type="caution">
    <text evidence="2">The sequence shown here is derived from an EMBL/GenBank/DDBJ whole genome shotgun (WGS) entry which is preliminary data.</text>
</comment>
<keyword evidence="1" id="KW-1133">Transmembrane helix</keyword>
<dbReference type="RefSeq" id="WP_144756649.1">
    <property type="nucleotide sequence ID" value="NZ_VMNW02000082.1"/>
</dbReference>
<dbReference type="Proteomes" id="UP000319769">
    <property type="component" value="Unassembled WGS sequence"/>
</dbReference>
<organism evidence="2 3">
    <name type="scientific">Amycolatopsis acidicola</name>
    <dbReference type="NCBI Taxonomy" id="2596893"/>
    <lineage>
        <taxon>Bacteria</taxon>
        <taxon>Bacillati</taxon>
        <taxon>Actinomycetota</taxon>
        <taxon>Actinomycetes</taxon>
        <taxon>Pseudonocardiales</taxon>
        <taxon>Pseudonocardiaceae</taxon>
        <taxon>Amycolatopsis</taxon>
    </lineage>
</organism>